<accession>A0ABR3TM13</accession>
<evidence type="ECO:0000256" key="5">
    <source>
        <dbReference type="ARBA" id="ARBA00023004"/>
    </source>
</evidence>
<evidence type="ECO:0000313" key="7">
    <source>
        <dbReference type="EMBL" id="KAL1640590.1"/>
    </source>
</evidence>
<evidence type="ECO:0000259" key="6">
    <source>
        <dbReference type="SMART" id="SM00702"/>
    </source>
</evidence>
<dbReference type="InterPro" id="IPR045054">
    <property type="entry name" value="P4HA-like"/>
</dbReference>
<evidence type="ECO:0000256" key="2">
    <source>
        <dbReference type="ARBA" id="ARBA00022723"/>
    </source>
</evidence>
<name>A0ABR3TM13_9PEZI</name>
<comment type="caution">
    <text evidence="7">The sequence shown here is derived from an EMBL/GenBank/DDBJ whole genome shotgun (WGS) entry which is preliminary data.</text>
</comment>
<comment type="cofactor">
    <cofactor evidence="1">
        <name>L-ascorbate</name>
        <dbReference type="ChEBI" id="CHEBI:38290"/>
    </cofactor>
</comment>
<protein>
    <recommendedName>
        <fullName evidence="6">Prolyl 4-hydroxylase alpha subunit domain-containing protein</fullName>
    </recommendedName>
</protein>
<dbReference type="InterPro" id="IPR006620">
    <property type="entry name" value="Pro_4_hyd_alph"/>
</dbReference>
<evidence type="ECO:0000256" key="4">
    <source>
        <dbReference type="ARBA" id="ARBA00023002"/>
    </source>
</evidence>
<dbReference type="SMART" id="SM00702">
    <property type="entry name" value="P4Hc"/>
    <property type="match status" value="1"/>
</dbReference>
<keyword evidence="3" id="KW-0223">Dioxygenase</keyword>
<dbReference type="Proteomes" id="UP001521184">
    <property type="component" value="Unassembled WGS sequence"/>
</dbReference>
<sequence length="323" mass="35269">MASPPPATTNTPALPASFLRGPAPATVSATRINFALSPIPQYANCYATVIDDLLTPSECATLLRLAAAASSEGGEGGGKEGGGGGTWERAMVNMGGGREALAVDTRNCGRIIRDDADVAARLWARVAPLVPELAGVLEGERWCVPPERQWAAAGGRAWEDGHGSALHARQVQRGERWRCAGLNERLRFLRYVGGEYFRPHCDGAYERPRVEGGPVERSLFTLHLYLNDGEEVTGDEDRERRSPFVGRVEGEPEAPLKGGATTFHGPDDWFTLSFGDPDSAMRKRRVDVVPRHRNMVHSGDDVLEGVKYTMRTDVMFVKEEKEQ</sequence>
<keyword evidence="2" id="KW-0479">Metal-binding</keyword>
<gene>
    <name evidence="7" type="ORF">SLS58_006785</name>
</gene>
<dbReference type="PANTHER" id="PTHR10869">
    <property type="entry name" value="PROLYL 4-HYDROXYLASE ALPHA SUBUNIT"/>
    <property type="match status" value="1"/>
</dbReference>
<keyword evidence="4" id="KW-0560">Oxidoreductase</keyword>
<dbReference type="Gene3D" id="2.60.120.620">
    <property type="entry name" value="q2cbj1_9rhob like domain"/>
    <property type="match status" value="1"/>
</dbReference>
<proteinExistence type="predicted"/>
<keyword evidence="5" id="KW-0408">Iron</keyword>
<evidence type="ECO:0000256" key="3">
    <source>
        <dbReference type="ARBA" id="ARBA00022964"/>
    </source>
</evidence>
<organism evidence="7 8">
    <name type="scientific">Diplodia intermedia</name>
    <dbReference type="NCBI Taxonomy" id="856260"/>
    <lineage>
        <taxon>Eukaryota</taxon>
        <taxon>Fungi</taxon>
        <taxon>Dikarya</taxon>
        <taxon>Ascomycota</taxon>
        <taxon>Pezizomycotina</taxon>
        <taxon>Dothideomycetes</taxon>
        <taxon>Dothideomycetes incertae sedis</taxon>
        <taxon>Botryosphaeriales</taxon>
        <taxon>Botryosphaeriaceae</taxon>
        <taxon>Diplodia</taxon>
    </lineage>
</organism>
<evidence type="ECO:0000313" key="8">
    <source>
        <dbReference type="Proteomes" id="UP001521184"/>
    </source>
</evidence>
<dbReference type="PANTHER" id="PTHR10869:SF241">
    <property type="entry name" value="FE2OG DIOXYGENASE DOMAIN-CONTAINING PROTEIN"/>
    <property type="match status" value="1"/>
</dbReference>
<keyword evidence="8" id="KW-1185">Reference proteome</keyword>
<dbReference type="EMBL" id="JAKEKT020000048">
    <property type="protein sequence ID" value="KAL1640590.1"/>
    <property type="molecule type" value="Genomic_DNA"/>
</dbReference>
<evidence type="ECO:0000256" key="1">
    <source>
        <dbReference type="ARBA" id="ARBA00001961"/>
    </source>
</evidence>
<feature type="domain" description="Prolyl 4-hydroxylase alpha subunit" evidence="6">
    <location>
        <begin position="45"/>
        <end position="315"/>
    </location>
</feature>
<reference evidence="7 8" key="1">
    <citation type="journal article" date="2023" name="Plant Dis.">
        <title>First Report of Diplodia intermedia Causing Canker and Dieback Diseases on Apple Trees in Canada.</title>
        <authorList>
            <person name="Ellouze W."/>
            <person name="Ilyukhin E."/>
            <person name="Sulman M."/>
            <person name="Ali S."/>
        </authorList>
    </citation>
    <scope>NUCLEOTIDE SEQUENCE [LARGE SCALE GENOMIC DNA]</scope>
    <source>
        <strain evidence="7 8">M45-28</strain>
    </source>
</reference>